<evidence type="ECO:0000259" key="13">
    <source>
        <dbReference type="Pfam" id="PF12019"/>
    </source>
</evidence>
<evidence type="ECO:0000256" key="8">
    <source>
        <dbReference type="ARBA" id="ARBA00023136"/>
    </source>
</evidence>
<evidence type="ECO:0000313" key="15">
    <source>
        <dbReference type="Proteomes" id="UP001467690"/>
    </source>
</evidence>
<dbReference type="PROSITE" id="PS00409">
    <property type="entry name" value="PROKAR_NTER_METHYL"/>
    <property type="match status" value="1"/>
</dbReference>
<dbReference type="InterPro" id="IPR022346">
    <property type="entry name" value="T2SS_GspH"/>
</dbReference>
<sequence>MSPFSLRNSIQRGFTLLELMLTLAIAGIALTLGIPSLLETIVENRINTVVMNLNKDIVSARSYAVNYETTITICPLNSSNQCNNQWHNGYTVFIDNNADAVFDSATERKLFVRAKVSTGDSLTFSDGSALQYQFDGTPITSFSNNQQGIFKYCPSVDNPELYSRAVIIGLSGRPRASSDIDHDGKDEINSSNDHITCI</sequence>
<evidence type="ECO:0000256" key="5">
    <source>
        <dbReference type="ARBA" id="ARBA00022519"/>
    </source>
</evidence>
<dbReference type="Proteomes" id="UP001467690">
    <property type="component" value="Unassembled WGS sequence"/>
</dbReference>
<keyword evidence="15" id="KW-1185">Reference proteome</keyword>
<keyword evidence="4" id="KW-0488">Methylation</keyword>
<evidence type="ECO:0000256" key="1">
    <source>
        <dbReference type="ARBA" id="ARBA00004377"/>
    </source>
</evidence>
<protein>
    <recommendedName>
        <fullName evidence="2">Type II secretion system protein H</fullName>
    </recommendedName>
    <alternativeName>
        <fullName evidence="10">General secretion pathway protein H</fullName>
    </alternativeName>
</protein>
<evidence type="ECO:0000313" key="14">
    <source>
        <dbReference type="EMBL" id="MER2494188.1"/>
    </source>
</evidence>
<feature type="compositionally biased region" description="Basic and acidic residues" evidence="11">
    <location>
        <begin position="178"/>
        <end position="188"/>
    </location>
</feature>
<proteinExistence type="inferred from homology"/>
<accession>A0ABV1RMM2</accession>
<dbReference type="InterPro" id="IPR012902">
    <property type="entry name" value="N_methyl_site"/>
</dbReference>
<dbReference type="InterPro" id="IPR045584">
    <property type="entry name" value="Pilin-like"/>
</dbReference>
<dbReference type="Gene3D" id="3.55.40.10">
    <property type="entry name" value="minor pseudopilin epsh domain"/>
    <property type="match status" value="1"/>
</dbReference>
<evidence type="ECO:0000256" key="7">
    <source>
        <dbReference type="ARBA" id="ARBA00022989"/>
    </source>
</evidence>
<evidence type="ECO:0000256" key="10">
    <source>
        <dbReference type="ARBA" id="ARBA00030775"/>
    </source>
</evidence>
<feature type="region of interest" description="Disordered" evidence="11">
    <location>
        <begin position="178"/>
        <end position="198"/>
    </location>
</feature>
<evidence type="ECO:0000256" key="9">
    <source>
        <dbReference type="ARBA" id="ARBA00025772"/>
    </source>
</evidence>
<feature type="compositionally biased region" description="Polar residues" evidence="11">
    <location>
        <begin position="189"/>
        <end position="198"/>
    </location>
</feature>
<evidence type="ECO:0000256" key="6">
    <source>
        <dbReference type="ARBA" id="ARBA00022692"/>
    </source>
</evidence>
<feature type="transmembrane region" description="Helical" evidence="12">
    <location>
        <begin position="16"/>
        <end position="38"/>
    </location>
</feature>
<dbReference type="Pfam" id="PF12019">
    <property type="entry name" value="GspH"/>
    <property type="match status" value="1"/>
</dbReference>
<feature type="domain" description="General secretion pathway GspH" evidence="13">
    <location>
        <begin position="52"/>
        <end position="172"/>
    </location>
</feature>
<dbReference type="EMBL" id="JBELOE010000284">
    <property type="protein sequence ID" value="MER2494188.1"/>
    <property type="molecule type" value="Genomic_DNA"/>
</dbReference>
<organism evidence="14 15">
    <name type="scientific">Catenovulum sediminis</name>
    <dbReference type="NCBI Taxonomy" id="1740262"/>
    <lineage>
        <taxon>Bacteria</taxon>
        <taxon>Pseudomonadati</taxon>
        <taxon>Pseudomonadota</taxon>
        <taxon>Gammaproteobacteria</taxon>
        <taxon>Alteromonadales</taxon>
        <taxon>Alteromonadaceae</taxon>
        <taxon>Catenovulum</taxon>
    </lineage>
</organism>
<evidence type="ECO:0000256" key="3">
    <source>
        <dbReference type="ARBA" id="ARBA00022475"/>
    </source>
</evidence>
<keyword evidence="8 12" id="KW-0472">Membrane</keyword>
<gene>
    <name evidence="14" type="ORF">ABS311_20110</name>
</gene>
<evidence type="ECO:0000256" key="11">
    <source>
        <dbReference type="SAM" id="MobiDB-lite"/>
    </source>
</evidence>
<dbReference type="SUPFAM" id="SSF54523">
    <property type="entry name" value="Pili subunits"/>
    <property type="match status" value="1"/>
</dbReference>
<keyword evidence="3" id="KW-1003">Cell membrane</keyword>
<dbReference type="NCBIfam" id="TIGR02532">
    <property type="entry name" value="IV_pilin_GFxxxE"/>
    <property type="match status" value="1"/>
</dbReference>
<evidence type="ECO:0000256" key="4">
    <source>
        <dbReference type="ARBA" id="ARBA00022481"/>
    </source>
</evidence>
<keyword evidence="6 12" id="KW-0812">Transmembrane</keyword>
<keyword evidence="7 12" id="KW-1133">Transmembrane helix</keyword>
<name>A0ABV1RMM2_9ALTE</name>
<dbReference type="RefSeq" id="WP_143871322.1">
    <property type="nucleotide sequence ID" value="NZ_CP041660.1"/>
</dbReference>
<comment type="subcellular location">
    <subcellularLocation>
        <location evidence="1">Cell inner membrane</location>
        <topology evidence="1">Single-pass membrane protein</topology>
    </subcellularLocation>
</comment>
<comment type="similarity">
    <text evidence="9">Belongs to the GSP H family.</text>
</comment>
<evidence type="ECO:0000256" key="2">
    <source>
        <dbReference type="ARBA" id="ARBA00021549"/>
    </source>
</evidence>
<dbReference type="Pfam" id="PF07963">
    <property type="entry name" value="N_methyl"/>
    <property type="match status" value="1"/>
</dbReference>
<reference evidence="14 15" key="1">
    <citation type="submission" date="2024-06" db="EMBL/GenBank/DDBJ databases">
        <authorList>
            <person name="Chen R.Y."/>
        </authorList>
    </citation>
    <scope>NUCLEOTIDE SEQUENCE [LARGE SCALE GENOMIC DNA]</scope>
    <source>
        <strain evidence="14 15">D2</strain>
    </source>
</reference>
<evidence type="ECO:0000256" key="12">
    <source>
        <dbReference type="SAM" id="Phobius"/>
    </source>
</evidence>
<keyword evidence="5" id="KW-0997">Cell inner membrane</keyword>
<comment type="caution">
    <text evidence="14">The sequence shown here is derived from an EMBL/GenBank/DDBJ whole genome shotgun (WGS) entry which is preliminary data.</text>
</comment>